<organism evidence="1 2">
    <name type="scientific">Ephemerocybe angulata</name>
    <dbReference type="NCBI Taxonomy" id="980116"/>
    <lineage>
        <taxon>Eukaryota</taxon>
        <taxon>Fungi</taxon>
        <taxon>Dikarya</taxon>
        <taxon>Basidiomycota</taxon>
        <taxon>Agaricomycotina</taxon>
        <taxon>Agaricomycetes</taxon>
        <taxon>Agaricomycetidae</taxon>
        <taxon>Agaricales</taxon>
        <taxon>Agaricineae</taxon>
        <taxon>Psathyrellaceae</taxon>
        <taxon>Ephemerocybe</taxon>
    </lineage>
</organism>
<evidence type="ECO:0000313" key="2">
    <source>
        <dbReference type="Proteomes" id="UP000521943"/>
    </source>
</evidence>
<protein>
    <submittedName>
        <fullName evidence="1">Uncharacterized protein</fullName>
    </submittedName>
</protein>
<proteinExistence type="predicted"/>
<sequence length="403" mass="45200">MDDVARPVSPLCNSNIDRSVEANMASPAHNNWSPLPANMLSLATETLDSIATNLQWSSPELTRFMLVCRRTAGVAERVRYSSLIISGGQGRRILATLLSGTRASDRYCSLVYRLWYRGWADTEMHLNASLLAETLPLLSNLAAIWLDANPIDAVHMMNRMKKTGMVRECIHPAFAMADMRDSEPCSLWTIPKLEYVRLTGDPVLAGLTWHRRLVSLEIAHVLDHDELANFLSGAENTLLGDALETLSLKLSKSISVSIAFPLIGDTFPHLRNFSIEQTCLPIKDILVKLATPVSSFPRLRTLAMNRVYSYEIPRWGSVFPFEGFPLADLERLLSRIADLHRSLYLIGLGAALYELDEHGRFIRKNALYPVAKRWTSILGVNLEIEKFVGLSLVYEPRPIGRDE</sequence>
<reference evidence="1 2" key="1">
    <citation type="submission" date="2020-07" db="EMBL/GenBank/DDBJ databases">
        <title>Comparative genomics of pyrophilous fungi reveals a link between fire events and developmental genes.</title>
        <authorList>
            <consortium name="DOE Joint Genome Institute"/>
            <person name="Steindorff A.S."/>
            <person name="Carver A."/>
            <person name="Calhoun S."/>
            <person name="Stillman K."/>
            <person name="Liu H."/>
            <person name="Lipzen A."/>
            <person name="Pangilinan J."/>
            <person name="Labutti K."/>
            <person name="Bruns T.D."/>
            <person name="Grigoriev I.V."/>
        </authorList>
    </citation>
    <scope>NUCLEOTIDE SEQUENCE [LARGE SCALE GENOMIC DNA]</scope>
    <source>
        <strain evidence="1 2">CBS 144469</strain>
    </source>
</reference>
<comment type="caution">
    <text evidence="1">The sequence shown here is derived from an EMBL/GenBank/DDBJ whole genome shotgun (WGS) entry which is preliminary data.</text>
</comment>
<dbReference type="AlphaFoldDB" id="A0A8H6LUT2"/>
<keyword evidence="2" id="KW-1185">Reference proteome</keyword>
<dbReference type="OrthoDB" id="3050358at2759"/>
<name>A0A8H6LUT2_9AGAR</name>
<gene>
    <name evidence="1" type="ORF">DFP72DRAFT_1080970</name>
</gene>
<evidence type="ECO:0000313" key="1">
    <source>
        <dbReference type="EMBL" id="KAF6742984.1"/>
    </source>
</evidence>
<dbReference type="Proteomes" id="UP000521943">
    <property type="component" value="Unassembled WGS sequence"/>
</dbReference>
<accession>A0A8H6LUT2</accession>
<dbReference type="EMBL" id="JACGCI010000161">
    <property type="protein sequence ID" value="KAF6742984.1"/>
    <property type="molecule type" value="Genomic_DNA"/>
</dbReference>